<dbReference type="STRING" id="1134406.ADN00_05890"/>
<dbReference type="InterPro" id="IPR001247">
    <property type="entry name" value="ExoRNase_PH_dom1"/>
</dbReference>
<dbReference type="Proteomes" id="UP000050417">
    <property type="component" value="Unassembled WGS sequence"/>
</dbReference>
<evidence type="ECO:0000313" key="4">
    <source>
        <dbReference type="Proteomes" id="UP000050417"/>
    </source>
</evidence>
<dbReference type="InterPro" id="IPR027408">
    <property type="entry name" value="PNPase/RNase_PH_dom_sf"/>
</dbReference>
<dbReference type="GO" id="GO:0003723">
    <property type="term" value="F:RNA binding"/>
    <property type="evidence" value="ECO:0007669"/>
    <property type="project" value="TreeGrafter"/>
</dbReference>
<organism evidence="3 4">
    <name type="scientific">Ornatilinea apprima</name>
    <dbReference type="NCBI Taxonomy" id="1134406"/>
    <lineage>
        <taxon>Bacteria</taxon>
        <taxon>Bacillati</taxon>
        <taxon>Chloroflexota</taxon>
        <taxon>Anaerolineae</taxon>
        <taxon>Anaerolineales</taxon>
        <taxon>Anaerolineaceae</taxon>
        <taxon>Ornatilinea</taxon>
    </lineage>
</organism>
<dbReference type="Gene3D" id="3.30.230.70">
    <property type="entry name" value="GHMP Kinase, N-terminal domain"/>
    <property type="match status" value="1"/>
</dbReference>
<reference evidence="3 4" key="1">
    <citation type="submission" date="2015-07" db="EMBL/GenBank/DDBJ databases">
        <title>Genome sequence of Ornatilinea apprima DSM 23815.</title>
        <authorList>
            <person name="Hemp J."/>
            <person name="Ward L.M."/>
            <person name="Pace L.A."/>
            <person name="Fischer W.W."/>
        </authorList>
    </citation>
    <scope>NUCLEOTIDE SEQUENCE [LARGE SCALE GENOMIC DNA]</scope>
    <source>
        <strain evidence="3 4">P3M-1</strain>
    </source>
</reference>
<sequence length="86" mass="9816">MPEQKMRQDGRRPDELRPLCFTTDYVDYPHGSVLVDMGKTRVLCNVCVEEKVPDWMAGRGVGWLTAEYSMLPQSMPVNILIQVGYP</sequence>
<dbReference type="RefSeq" id="WP_075062040.1">
    <property type="nucleotide sequence ID" value="NZ_LGCL01000016.1"/>
</dbReference>
<dbReference type="SUPFAM" id="SSF54211">
    <property type="entry name" value="Ribosomal protein S5 domain 2-like"/>
    <property type="match status" value="1"/>
</dbReference>
<accession>A0A0P6X6S8</accession>
<dbReference type="PATRIC" id="fig|1134406.4.peg.1654"/>
<name>A0A0P6X6S8_9CHLR</name>
<dbReference type="PANTHER" id="PTHR11953">
    <property type="entry name" value="EXOSOME COMPLEX COMPONENT"/>
    <property type="match status" value="1"/>
</dbReference>
<dbReference type="InterPro" id="IPR020568">
    <property type="entry name" value="Ribosomal_Su5_D2-typ_SF"/>
</dbReference>
<comment type="similarity">
    <text evidence="1">Belongs to the RNase PH family.</text>
</comment>
<dbReference type="OrthoDB" id="9807456at2"/>
<dbReference type="GO" id="GO:0016075">
    <property type="term" value="P:rRNA catabolic process"/>
    <property type="evidence" value="ECO:0007669"/>
    <property type="project" value="TreeGrafter"/>
</dbReference>
<gene>
    <name evidence="3" type="ORF">ADN00_05890</name>
</gene>
<dbReference type="PANTHER" id="PTHR11953:SF0">
    <property type="entry name" value="EXOSOME COMPLEX COMPONENT RRP41"/>
    <property type="match status" value="1"/>
</dbReference>
<proteinExistence type="inferred from homology"/>
<feature type="domain" description="Exoribonuclease phosphorolytic" evidence="2">
    <location>
        <begin position="15"/>
        <end position="74"/>
    </location>
</feature>
<dbReference type="EMBL" id="LGCL01000016">
    <property type="protein sequence ID" value="KPL78765.1"/>
    <property type="molecule type" value="Genomic_DNA"/>
</dbReference>
<evidence type="ECO:0000259" key="2">
    <source>
        <dbReference type="Pfam" id="PF01138"/>
    </source>
</evidence>
<protein>
    <recommendedName>
        <fullName evidence="2">Exoribonuclease phosphorolytic domain-containing protein</fullName>
    </recommendedName>
</protein>
<evidence type="ECO:0000313" key="3">
    <source>
        <dbReference type="EMBL" id="KPL78765.1"/>
    </source>
</evidence>
<comment type="caution">
    <text evidence="3">The sequence shown here is derived from an EMBL/GenBank/DDBJ whole genome shotgun (WGS) entry which is preliminary data.</text>
</comment>
<evidence type="ECO:0000256" key="1">
    <source>
        <dbReference type="ARBA" id="ARBA00006678"/>
    </source>
</evidence>
<dbReference type="InterPro" id="IPR050080">
    <property type="entry name" value="RNase_PH"/>
</dbReference>
<keyword evidence="4" id="KW-1185">Reference proteome</keyword>
<dbReference type="AlphaFoldDB" id="A0A0P6X6S8"/>
<dbReference type="Pfam" id="PF01138">
    <property type="entry name" value="RNase_PH"/>
    <property type="match status" value="1"/>
</dbReference>